<feature type="compositionally biased region" description="Basic residues" evidence="1">
    <location>
        <begin position="98"/>
        <end position="112"/>
    </location>
</feature>
<sequence length="155" mass="18103">MSDIVSVEIVSTPGETHDVLKVYFPHRDLVDDCNRVTVTAGPTTRVGPINKYPGGTPTSASRLQRSVNPEEEGYTGEQGTETPRNRTEQRRGWDERQKGKKRNDRRKQRSRRKTSDRESKTKKQQKTLEERSEHRSSQRQKKTTRKQQRQRELSR</sequence>
<dbReference type="Proteomes" id="UP001066276">
    <property type="component" value="Chromosome 2_1"/>
</dbReference>
<dbReference type="EMBL" id="JANPWB010000003">
    <property type="protein sequence ID" value="KAJ1203419.1"/>
    <property type="molecule type" value="Genomic_DNA"/>
</dbReference>
<organism evidence="2 3">
    <name type="scientific">Pleurodeles waltl</name>
    <name type="common">Iberian ribbed newt</name>
    <dbReference type="NCBI Taxonomy" id="8319"/>
    <lineage>
        <taxon>Eukaryota</taxon>
        <taxon>Metazoa</taxon>
        <taxon>Chordata</taxon>
        <taxon>Craniata</taxon>
        <taxon>Vertebrata</taxon>
        <taxon>Euteleostomi</taxon>
        <taxon>Amphibia</taxon>
        <taxon>Batrachia</taxon>
        <taxon>Caudata</taxon>
        <taxon>Salamandroidea</taxon>
        <taxon>Salamandridae</taxon>
        <taxon>Pleurodelinae</taxon>
        <taxon>Pleurodeles</taxon>
    </lineage>
</organism>
<feature type="compositionally biased region" description="Basic and acidic residues" evidence="1">
    <location>
        <begin position="113"/>
        <end position="136"/>
    </location>
</feature>
<accession>A0AAV7VP13</accession>
<name>A0AAV7VP13_PLEWA</name>
<proteinExistence type="predicted"/>
<keyword evidence="3" id="KW-1185">Reference proteome</keyword>
<evidence type="ECO:0000313" key="3">
    <source>
        <dbReference type="Proteomes" id="UP001066276"/>
    </source>
</evidence>
<feature type="compositionally biased region" description="Basic residues" evidence="1">
    <location>
        <begin position="137"/>
        <end position="148"/>
    </location>
</feature>
<reference evidence="2" key="1">
    <citation type="journal article" date="2022" name="bioRxiv">
        <title>Sequencing and chromosome-scale assembly of the giantPleurodeles waltlgenome.</title>
        <authorList>
            <person name="Brown T."/>
            <person name="Elewa A."/>
            <person name="Iarovenko S."/>
            <person name="Subramanian E."/>
            <person name="Araus A.J."/>
            <person name="Petzold A."/>
            <person name="Susuki M."/>
            <person name="Suzuki K.-i.T."/>
            <person name="Hayashi T."/>
            <person name="Toyoda A."/>
            <person name="Oliveira C."/>
            <person name="Osipova E."/>
            <person name="Leigh N.D."/>
            <person name="Simon A."/>
            <person name="Yun M.H."/>
        </authorList>
    </citation>
    <scope>NUCLEOTIDE SEQUENCE</scope>
    <source>
        <strain evidence="2">20211129_DDA</strain>
        <tissue evidence="2">Liver</tissue>
    </source>
</reference>
<comment type="caution">
    <text evidence="2">The sequence shown here is derived from an EMBL/GenBank/DDBJ whole genome shotgun (WGS) entry which is preliminary data.</text>
</comment>
<feature type="region of interest" description="Disordered" evidence="1">
    <location>
        <begin position="40"/>
        <end position="155"/>
    </location>
</feature>
<protein>
    <submittedName>
        <fullName evidence="2">Uncharacterized protein</fullName>
    </submittedName>
</protein>
<gene>
    <name evidence="2" type="ORF">NDU88_007206</name>
</gene>
<evidence type="ECO:0000313" key="2">
    <source>
        <dbReference type="EMBL" id="KAJ1203419.1"/>
    </source>
</evidence>
<dbReference type="AlphaFoldDB" id="A0AAV7VP13"/>
<evidence type="ECO:0000256" key="1">
    <source>
        <dbReference type="SAM" id="MobiDB-lite"/>
    </source>
</evidence>
<feature type="compositionally biased region" description="Basic and acidic residues" evidence="1">
    <location>
        <begin position="83"/>
        <end position="97"/>
    </location>
</feature>
<feature type="compositionally biased region" description="Polar residues" evidence="1">
    <location>
        <begin position="56"/>
        <end position="67"/>
    </location>
</feature>